<feature type="region of interest" description="Disordered" evidence="11">
    <location>
        <begin position="1555"/>
        <end position="1581"/>
    </location>
</feature>
<feature type="repeat" description="ANK" evidence="10">
    <location>
        <begin position="1200"/>
        <end position="1232"/>
    </location>
</feature>
<dbReference type="InterPro" id="IPR056884">
    <property type="entry name" value="NPHP3-like_N"/>
</dbReference>
<dbReference type="InterPro" id="IPR001128">
    <property type="entry name" value="Cyt_P450"/>
</dbReference>
<feature type="domain" description="Nephrocystin 3-like N-terminal" evidence="13">
    <location>
        <begin position="680"/>
        <end position="841"/>
    </location>
</feature>
<dbReference type="Gene3D" id="1.25.40.20">
    <property type="entry name" value="Ankyrin repeat-containing domain"/>
    <property type="match status" value="1"/>
</dbReference>
<feature type="compositionally biased region" description="Basic and acidic residues" evidence="11">
    <location>
        <begin position="1570"/>
        <end position="1581"/>
    </location>
</feature>
<dbReference type="InterPro" id="IPR017972">
    <property type="entry name" value="Cyt_P450_CS"/>
</dbReference>
<name>A0A9P7KWZ6_9HYPO</name>
<dbReference type="InterPro" id="IPR002403">
    <property type="entry name" value="Cyt_P450_E_grp-IV"/>
</dbReference>
<dbReference type="Pfam" id="PF22939">
    <property type="entry name" value="WHD_GPIID"/>
    <property type="match status" value="1"/>
</dbReference>
<dbReference type="SMART" id="SM00248">
    <property type="entry name" value="ANK"/>
    <property type="match status" value="7"/>
</dbReference>
<feature type="repeat" description="ANK" evidence="10">
    <location>
        <begin position="1363"/>
        <end position="1396"/>
    </location>
</feature>
<feature type="compositionally biased region" description="Polar residues" evidence="11">
    <location>
        <begin position="1190"/>
        <end position="1203"/>
    </location>
</feature>
<dbReference type="PRINTS" id="PR00465">
    <property type="entry name" value="EP450IV"/>
</dbReference>
<organism evidence="14 15">
    <name type="scientific">Fusarium avenaceum</name>
    <dbReference type="NCBI Taxonomy" id="40199"/>
    <lineage>
        <taxon>Eukaryota</taxon>
        <taxon>Fungi</taxon>
        <taxon>Dikarya</taxon>
        <taxon>Ascomycota</taxon>
        <taxon>Pezizomycotina</taxon>
        <taxon>Sordariomycetes</taxon>
        <taxon>Hypocreomycetidae</taxon>
        <taxon>Hypocreales</taxon>
        <taxon>Nectriaceae</taxon>
        <taxon>Fusarium</taxon>
        <taxon>Fusarium tricinctum species complex</taxon>
    </lineage>
</organism>
<dbReference type="PROSITE" id="PS50297">
    <property type="entry name" value="ANK_REP_REGION"/>
    <property type="match status" value="1"/>
</dbReference>
<proteinExistence type="inferred from homology"/>
<dbReference type="Pfam" id="PF00067">
    <property type="entry name" value="p450"/>
    <property type="match status" value="1"/>
</dbReference>
<evidence type="ECO:0000256" key="11">
    <source>
        <dbReference type="SAM" id="MobiDB-lite"/>
    </source>
</evidence>
<evidence type="ECO:0000256" key="8">
    <source>
        <dbReference type="ARBA" id="ARBA00023033"/>
    </source>
</evidence>
<gene>
    <name evidence="14" type="ORF">KAF25_009628</name>
</gene>
<dbReference type="SUPFAM" id="SSF48403">
    <property type="entry name" value="Ankyrin repeat"/>
    <property type="match status" value="1"/>
</dbReference>
<dbReference type="PANTHER" id="PTHR46206">
    <property type="entry name" value="CYTOCHROME P450"/>
    <property type="match status" value="1"/>
</dbReference>
<reference evidence="14" key="1">
    <citation type="submission" date="2021-04" db="EMBL/GenBank/DDBJ databases">
        <title>Draft genome of Fusarium avenaceum strain F156N33, isolated from an atmospheric sample in Virginia.</title>
        <authorList>
            <person name="Yang S."/>
            <person name="Vinatzer B.A."/>
            <person name="Coleman J."/>
        </authorList>
    </citation>
    <scope>NUCLEOTIDE SEQUENCE</scope>
    <source>
        <strain evidence="14">F156N33</strain>
    </source>
</reference>
<dbReference type="InterPro" id="IPR027417">
    <property type="entry name" value="P-loop_NTPase"/>
</dbReference>
<evidence type="ECO:0000313" key="15">
    <source>
        <dbReference type="Proteomes" id="UP000782241"/>
    </source>
</evidence>
<accession>A0A9P7KWZ6</accession>
<dbReference type="CDD" id="cd11041">
    <property type="entry name" value="CYP503A1-like"/>
    <property type="match status" value="1"/>
</dbReference>
<evidence type="ECO:0000313" key="14">
    <source>
        <dbReference type="EMBL" id="KAG5665503.1"/>
    </source>
</evidence>
<keyword evidence="6" id="KW-0560">Oxidoreductase</keyword>
<dbReference type="GO" id="GO:0020037">
    <property type="term" value="F:heme binding"/>
    <property type="evidence" value="ECO:0007669"/>
    <property type="project" value="InterPro"/>
</dbReference>
<evidence type="ECO:0000256" key="5">
    <source>
        <dbReference type="ARBA" id="ARBA00022737"/>
    </source>
</evidence>
<dbReference type="InterPro" id="IPR002110">
    <property type="entry name" value="Ankyrin_rpt"/>
</dbReference>
<dbReference type="PANTHER" id="PTHR46206:SF2">
    <property type="entry name" value="CYTOCHROME P450 MONOOXYGENASE AUSG-RELATED"/>
    <property type="match status" value="1"/>
</dbReference>
<evidence type="ECO:0000256" key="3">
    <source>
        <dbReference type="ARBA" id="ARBA00022617"/>
    </source>
</evidence>
<keyword evidence="5" id="KW-0677">Repeat</keyword>
<evidence type="ECO:0000256" key="9">
    <source>
        <dbReference type="PIRSR" id="PIRSR602403-1"/>
    </source>
</evidence>
<evidence type="ECO:0000256" key="1">
    <source>
        <dbReference type="ARBA" id="ARBA00001971"/>
    </source>
</evidence>
<evidence type="ECO:0000256" key="2">
    <source>
        <dbReference type="ARBA" id="ARBA00010617"/>
    </source>
</evidence>
<evidence type="ECO:0000256" key="10">
    <source>
        <dbReference type="PROSITE-ProRule" id="PRU00023"/>
    </source>
</evidence>
<evidence type="ECO:0000256" key="4">
    <source>
        <dbReference type="ARBA" id="ARBA00022723"/>
    </source>
</evidence>
<dbReference type="InterPro" id="IPR036770">
    <property type="entry name" value="Ankyrin_rpt-contain_sf"/>
</dbReference>
<dbReference type="Pfam" id="PF12796">
    <property type="entry name" value="Ank_2"/>
    <property type="match status" value="2"/>
</dbReference>
<dbReference type="PROSITE" id="PS50088">
    <property type="entry name" value="ANK_REPEAT"/>
    <property type="match status" value="2"/>
</dbReference>
<dbReference type="GO" id="GO:0005506">
    <property type="term" value="F:iron ion binding"/>
    <property type="evidence" value="ECO:0007669"/>
    <property type="project" value="InterPro"/>
</dbReference>
<dbReference type="Gene3D" id="3.40.50.300">
    <property type="entry name" value="P-loop containing nucleotide triphosphate hydrolases"/>
    <property type="match status" value="1"/>
</dbReference>
<evidence type="ECO:0008006" key="16">
    <source>
        <dbReference type="Google" id="ProtNLM"/>
    </source>
</evidence>
<protein>
    <recommendedName>
        <fullName evidence="16">NACHT domain-containing protein</fullName>
    </recommendedName>
</protein>
<evidence type="ECO:0000259" key="13">
    <source>
        <dbReference type="Pfam" id="PF24883"/>
    </source>
</evidence>
<keyword evidence="8" id="KW-0503">Monooxygenase</keyword>
<dbReference type="GO" id="GO:0016705">
    <property type="term" value="F:oxidoreductase activity, acting on paired donors, with incorporation or reduction of molecular oxygen"/>
    <property type="evidence" value="ECO:0007669"/>
    <property type="project" value="InterPro"/>
</dbReference>
<dbReference type="GO" id="GO:0004497">
    <property type="term" value="F:monooxygenase activity"/>
    <property type="evidence" value="ECO:0007669"/>
    <property type="project" value="UniProtKB-KW"/>
</dbReference>
<sequence>MAILLSPTSITCALLAIFVGVLISANKRLKYSIVNNYPKDYFRRRAYNEYSTKARELLKAGAAKYGNTPFAILVPNGVKIILPPSLIGWVKSSKDLDHQQLVRDEFFANIPGFDVQFVLHHPNRMVINMIQGKLSKTDKTLPILTEYIQAGLSEIWGEENSWNLLHWEDGTTGIISRAAASVFVGPELASDPDWQRVSRAYVTDYFAAVGEMHTWHPWLRNIVHWRLPHASACRAGLRQAREMVNKVVEKRRQEIEVANLRGQKPPTYYDALAWTLENPAGNDFEPGDVQLALAMAALFTTTEVFRQVLIEIARRPEYVEPLREEISYAMFDGKITGASLVKMQLLDSFMKESQRQIPQLVIMERLVTGDTRLPDGTVLSRGTHIGVDGRENWNPDIFENPNDFDGRRFLKRRQEGDSSGQFVQSSPEHAHFGMGKHQCPGRFFAGSELKLCLAEIILQYDIRLKEGYLPQAMQIGFITISDPFAQVELPQTTTKSIFSITLDCNMGFGFSVGDIIAVVTLASKIRKDFKGAPKQFNSISEDIRSLSVVIQDAHANFDQLAEHQITNFGQILTTCHNLLQELENIMSKWSVISKPRKGKAVQRLWKRLRWEPEEIVHIRAQITSNVVLLNAYNDHATNYNVAKLVRQNESDKQQAVLDWLSSIDYIPQHNHLVSRLQANSRRWLFDAAEYEDWQNQKGRTLFCPGDPGTGKTFTTAIAFETLQEKTQDSPNVLNAYVYCTYQAPYQDVHGLLRSLLRNSLQQVATIPATVLAQCDRKRASKQDLFRDETTKLLETLYCSFGRVTVLVDALDELPTEVNRPFISALLKLQKCCQLNLFITSRLIPEIQHQFAESGAAIVEIRASDEDIHQFLEDSLLHLPRFVGRDTALQEEIVKGITEASSGMFLLAELHLRSLKHKRSPKALRSSLAKLSVGSDAYDDVYENAMMRIASSGTESEALAREALLILVCARETLHTEDLAYALSVESDSETIDPDNIPDIEDVAGVCAGLITIDKQSNIVKLVHKSAQEYFERNQARWFPKASEVMARHCLKYMALTSLTAGFDKCIEASWPPFWRYADINWAYHSRCVERDDDAPKATNDNIEESQPLSTLHSLSTLAISLLATDMAGSLHSALVNACREGRHALVELLTSVSNYNLNIPSSRYFSTCQSRSAVSAPGEYLPSEDDDTCSESSYESNQDSGRNVLPTTAANGDHDMVRVLLNNGADPNVVGTLNQTALYIAARKGHKSVVSLLLDQPTTNTNCEYKGYTRHGLATQQRTVKLLLDHAERNYRDENGRNVTHLAAEAGHAQVLKEVLRWSNVELNCSVPNGDRPLNLAAKAMSLEAIRQLLAQREICVNAAGYHGHTVLHNAAVAGHKKMIELILTHPEIDINIRDNNGNTPFMKLMQFSRTKRAKFDNYLGSMALFLSRPELDINAQNENGDTALPIVASFKFWEHRKATDVFNTLFDYPGINREHKNNIGQSTLVRSIVEGSRIMQRIVKETELTRQFGDVDDDGATLLSLAADSFWPDAVWRYMVGMSLLEFMQRNNYNGQTPGEIREEASQNGPWDSWKDPSKVWETQ</sequence>
<evidence type="ECO:0000256" key="7">
    <source>
        <dbReference type="ARBA" id="ARBA00023004"/>
    </source>
</evidence>
<comment type="cofactor">
    <cofactor evidence="1 9">
        <name>heme</name>
        <dbReference type="ChEBI" id="CHEBI:30413"/>
    </cofactor>
</comment>
<feature type="region of interest" description="Disordered" evidence="11">
    <location>
        <begin position="1176"/>
        <end position="1203"/>
    </location>
</feature>
<keyword evidence="10" id="KW-0040">ANK repeat</keyword>
<dbReference type="InterPro" id="IPR036396">
    <property type="entry name" value="Cyt_P450_sf"/>
</dbReference>
<dbReference type="Pfam" id="PF24883">
    <property type="entry name" value="NPHP3_N"/>
    <property type="match status" value="1"/>
</dbReference>
<dbReference type="InterPro" id="IPR054471">
    <property type="entry name" value="GPIID_WHD"/>
</dbReference>
<dbReference type="Gene3D" id="1.10.630.10">
    <property type="entry name" value="Cytochrome P450"/>
    <property type="match status" value="1"/>
</dbReference>
<evidence type="ECO:0000256" key="6">
    <source>
        <dbReference type="ARBA" id="ARBA00023002"/>
    </source>
</evidence>
<comment type="caution">
    <text evidence="14">The sequence shown here is derived from an EMBL/GenBank/DDBJ whole genome shotgun (WGS) entry which is preliminary data.</text>
</comment>
<keyword evidence="3 9" id="KW-0349">Heme</keyword>
<keyword evidence="4 9" id="KW-0479">Metal-binding</keyword>
<comment type="similarity">
    <text evidence="2">Belongs to the cytochrome P450 family.</text>
</comment>
<dbReference type="Proteomes" id="UP000782241">
    <property type="component" value="Unassembled WGS sequence"/>
</dbReference>
<dbReference type="PROSITE" id="PS00086">
    <property type="entry name" value="CYTOCHROME_P450"/>
    <property type="match status" value="1"/>
</dbReference>
<dbReference type="EMBL" id="JAGPUO010000001">
    <property type="protein sequence ID" value="KAG5665503.1"/>
    <property type="molecule type" value="Genomic_DNA"/>
</dbReference>
<feature type="binding site" description="axial binding residue" evidence="9">
    <location>
        <position position="439"/>
    </location>
    <ligand>
        <name>heme</name>
        <dbReference type="ChEBI" id="CHEBI:30413"/>
    </ligand>
    <ligandPart>
        <name>Fe</name>
        <dbReference type="ChEBI" id="CHEBI:18248"/>
    </ligandPart>
</feature>
<feature type="domain" description="GPI inositol-deacylase winged helix" evidence="12">
    <location>
        <begin position="950"/>
        <end position="1032"/>
    </location>
</feature>
<evidence type="ECO:0000259" key="12">
    <source>
        <dbReference type="Pfam" id="PF22939"/>
    </source>
</evidence>
<keyword evidence="15" id="KW-1185">Reference proteome</keyword>
<dbReference type="SUPFAM" id="SSF48264">
    <property type="entry name" value="Cytochrome P450"/>
    <property type="match status" value="1"/>
</dbReference>
<keyword evidence="7 9" id="KW-0408">Iron</keyword>